<protein>
    <recommendedName>
        <fullName evidence="3">4Fe-4S Mo/W bis-MGD-type domain-containing protein</fullName>
    </recommendedName>
</protein>
<dbReference type="Proteomes" id="UP000003434">
    <property type="component" value="Unassembled WGS sequence"/>
</dbReference>
<dbReference type="EMBL" id="AEPW01000033">
    <property type="protein sequence ID" value="EFU77237.1"/>
    <property type="molecule type" value="Genomic_DNA"/>
</dbReference>
<dbReference type="RefSeq" id="WP_008750619.1">
    <property type="nucleotide sequence ID" value="NZ_GL622296.1"/>
</dbReference>
<dbReference type="InterPro" id="IPR036593">
    <property type="entry name" value="CPE0013-like_sf"/>
</dbReference>
<evidence type="ECO:0000313" key="1">
    <source>
        <dbReference type="EMBL" id="EFU77237.1"/>
    </source>
</evidence>
<dbReference type="SUPFAM" id="SSF160148">
    <property type="entry name" value="CPE0013-like"/>
    <property type="match status" value="1"/>
</dbReference>
<comment type="caution">
    <text evidence="1">The sequence shown here is derived from an EMBL/GenBank/DDBJ whole genome shotgun (WGS) entry which is preliminary data.</text>
</comment>
<name>E6LLL5_9FIRM</name>
<dbReference type="PANTHER" id="PTHR39450:SF1">
    <property type="entry name" value="DUF1667 DOMAIN-CONTAINING PROTEIN"/>
    <property type="match status" value="1"/>
</dbReference>
<dbReference type="Pfam" id="PF07892">
    <property type="entry name" value="DUF1667"/>
    <property type="match status" value="1"/>
</dbReference>
<dbReference type="Gene3D" id="3.10.530.10">
    <property type="entry name" value="CPE0013-like"/>
    <property type="match status" value="1"/>
</dbReference>
<gene>
    <name evidence="1" type="ORF">HMPREF0381_0850</name>
</gene>
<dbReference type="PANTHER" id="PTHR39450">
    <property type="entry name" value="MOLYBDOPTERIN OXIDOREDUCTASE, 4FE-4S CLUSTER-BINDING SUBUNIT"/>
    <property type="match status" value="1"/>
</dbReference>
<dbReference type="AlphaFoldDB" id="E6LLL5"/>
<dbReference type="HOGENOM" id="CLU_148086_0_0_9"/>
<reference evidence="1 2" key="1">
    <citation type="submission" date="2010-12" db="EMBL/GenBank/DDBJ databases">
        <authorList>
            <person name="Muzny D."/>
            <person name="Qin X."/>
            <person name="Deng J."/>
            <person name="Jiang H."/>
            <person name="Liu Y."/>
            <person name="Qu J."/>
            <person name="Song X.-Z."/>
            <person name="Zhang L."/>
            <person name="Thornton R."/>
            <person name="Coyle M."/>
            <person name="Francisco L."/>
            <person name="Jackson L."/>
            <person name="Javaid M."/>
            <person name="Korchina V."/>
            <person name="Kovar C."/>
            <person name="Mata R."/>
            <person name="Mathew T."/>
            <person name="Ngo R."/>
            <person name="Nguyen L."/>
            <person name="Nguyen N."/>
            <person name="Okwuonu G."/>
            <person name="Ongeri F."/>
            <person name="Pham C."/>
            <person name="Simmons D."/>
            <person name="Wilczek-Boney K."/>
            <person name="Hale W."/>
            <person name="Jakkamsetti A."/>
            <person name="Pham P."/>
            <person name="Ruth R."/>
            <person name="San Lucas F."/>
            <person name="Warren J."/>
            <person name="Zhang J."/>
            <person name="Zhao Z."/>
            <person name="Zhou C."/>
            <person name="Zhu D."/>
            <person name="Lee S."/>
            <person name="Bess C."/>
            <person name="Blankenburg K."/>
            <person name="Forbes L."/>
            <person name="Fu Q."/>
            <person name="Gubbala S."/>
            <person name="Hirani K."/>
            <person name="Jayaseelan J.C."/>
            <person name="Lara F."/>
            <person name="Munidasa M."/>
            <person name="Palculict T."/>
            <person name="Patil S."/>
            <person name="Pu L.-L."/>
            <person name="Saada N."/>
            <person name="Tang L."/>
            <person name="Weissenberger G."/>
            <person name="Zhu Y."/>
            <person name="Hemphill L."/>
            <person name="Shang Y."/>
            <person name="Youmans B."/>
            <person name="Ayvaz T."/>
            <person name="Ross M."/>
            <person name="Santibanez J."/>
            <person name="Aqrawi P."/>
            <person name="Gross S."/>
            <person name="Joshi V."/>
            <person name="Fowler G."/>
            <person name="Nazareth L."/>
            <person name="Reid J."/>
            <person name="Worley K."/>
            <person name="Petrosino J."/>
            <person name="Highlander S."/>
            <person name="Gibbs R."/>
        </authorList>
    </citation>
    <scope>NUCLEOTIDE SEQUENCE [LARGE SCALE GENOMIC DNA]</scope>
    <source>
        <strain evidence="1 2">DSM 3986</strain>
    </source>
</reference>
<dbReference type="InterPro" id="IPR012460">
    <property type="entry name" value="DUF1667"/>
</dbReference>
<evidence type="ECO:0000313" key="2">
    <source>
        <dbReference type="Proteomes" id="UP000003434"/>
    </source>
</evidence>
<organism evidence="1 2">
    <name type="scientific">Lachnoanaerobaculum saburreum DSM 3986</name>
    <dbReference type="NCBI Taxonomy" id="887325"/>
    <lineage>
        <taxon>Bacteria</taxon>
        <taxon>Bacillati</taxon>
        <taxon>Bacillota</taxon>
        <taxon>Clostridia</taxon>
        <taxon>Lachnospirales</taxon>
        <taxon>Lachnospiraceae</taxon>
        <taxon>Lachnoanaerobaculum</taxon>
    </lineage>
</organism>
<evidence type="ECO:0008006" key="3">
    <source>
        <dbReference type="Google" id="ProtNLM"/>
    </source>
</evidence>
<sequence>MEVKTLTCIRCPMGCLMSVHVENNKVVSVSGNTCKRGDTYAKKEVTDPVRTVTSTIKVSGGDIAQVSCKTSTDVKKDRVMDVMRALKGVKTTAPVSIGDVLIKDVAGTGVDIIATKDIRKINRK</sequence>
<dbReference type="SUPFAM" id="SSF53706">
    <property type="entry name" value="Formate dehydrogenase/DMSO reductase, domains 1-3"/>
    <property type="match status" value="1"/>
</dbReference>
<accession>E6LLL5</accession>
<proteinExistence type="predicted"/>
<dbReference type="eggNOG" id="COG3862">
    <property type="taxonomic scope" value="Bacteria"/>
</dbReference>